<feature type="chain" id="PRO_5043507609" description="Secreted protein" evidence="1">
    <location>
        <begin position="21"/>
        <end position="77"/>
    </location>
</feature>
<keyword evidence="1" id="KW-0732">Signal</keyword>
<protein>
    <recommendedName>
        <fullName evidence="4">Secreted protein</fullName>
    </recommendedName>
</protein>
<feature type="signal peptide" evidence="1">
    <location>
        <begin position="1"/>
        <end position="20"/>
    </location>
</feature>
<evidence type="ECO:0000313" key="3">
    <source>
        <dbReference type="Proteomes" id="UP001066276"/>
    </source>
</evidence>
<dbReference type="EMBL" id="JANPWB010000011">
    <property type="protein sequence ID" value="KAJ1128664.1"/>
    <property type="molecule type" value="Genomic_DNA"/>
</dbReference>
<dbReference type="Proteomes" id="UP001066276">
    <property type="component" value="Chromosome 7"/>
</dbReference>
<dbReference type="AlphaFoldDB" id="A0AAV7PN51"/>
<evidence type="ECO:0008006" key="4">
    <source>
        <dbReference type="Google" id="ProtNLM"/>
    </source>
</evidence>
<sequence>MNSGSILVALLLGAVGGKGGQNLLGCVRAESGKGKQDSFRQFTDVSGKVDKAAGVEFESSERQRNAGPCWTVHRYEL</sequence>
<name>A0AAV7PN51_PLEWA</name>
<evidence type="ECO:0000313" key="2">
    <source>
        <dbReference type="EMBL" id="KAJ1128664.1"/>
    </source>
</evidence>
<organism evidence="2 3">
    <name type="scientific">Pleurodeles waltl</name>
    <name type="common">Iberian ribbed newt</name>
    <dbReference type="NCBI Taxonomy" id="8319"/>
    <lineage>
        <taxon>Eukaryota</taxon>
        <taxon>Metazoa</taxon>
        <taxon>Chordata</taxon>
        <taxon>Craniata</taxon>
        <taxon>Vertebrata</taxon>
        <taxon>Euteleostomi</taxon>
        <taxon>Amphibia</taxon>
        <taxon>Batrachia</taxon>
        <taxon>Caudata</taxon>
        <taxon>Salamandroidea</taxon>
        <taxon>Salamandridae</taxon>
        <taxon>Pleurodelinae</taxon>
        <taxon>Pleurodeles</taxon>
    </lineage>
</organism>
<keyword evidence="3" id="KW-1185">Reference proteome</keyword>
<reference evidence="2" key="1">
    <citation type="journal article" date="2022" name="bioRxiv">
        <title>Sequencing and chromosome-scale assembly of the giantPleurodeles waltlgenome.</title>
        <authorList>
            <person name="Brown T."/>
            <person name="Elewa A."/>
            <person name="Iarovenko S."/>
            <person name="Subramanian E."/>
            <person name="Araus A.J."/>
            <person name="Petzold A."/>
            <person name="Susuki M."/>
            <person name="Suzuki K.-i.T."/>
            <person name="Hayashi T."/>
            <person name="Toyoda A."/>
            <person name="Oliveira C."/>
            <person name="Osipova E."/>
            <person name="Leigh N.D."/>
            <person name="Simon A."/>
            <person name="Yun M.H."/>
        </authorList>
    </citation>
    <scope>NUCLEOTIDE SEQUENCE</scope>
    <source>
        <strain evidence="2">20211129_DDA</strain>
        <tissue evidence="2">Liver</tissue>
    </source>
</reference>
<proteinExistence type="predicted"/>
<accession>A0AAV7PN51</accession>
<evidence type="ECO:0000256" key="1">
    <source>
        <dbReference type="SAM" id="SignalP"/>
    </source>
</evidence>
<comment type="caution">
    <text evidence="2">The sequence shown here is derived from an EMBL/GenBank/DDBJ whole genome shotgun (WGS) entry which is preliminary data.</text>
</comment>
<gene>
    <name evidence="2" type="ORF">NDU88_007039</name>
</gene>